<evidence type="ECO:0000313" key="2">
    <source>
        <dbReference type="Proteomes" id="UP001157502"/>
    </source>
</evidence>
<gene>
    <name evidence="1" type="ORF">DPEC_G00188530</name>
</gene>
<dbReference type="EMBL" id="CM055742">
    <property type="protein sequence ID" value="KAJ8001173.1"/>
    <property type="molecule type" value="Genomic_DNA"/>
</dbReference>
<sequence length="362" mass="40969">MLKDFQVKLHINTDIQPTCQPHRRVPFHIRQKVEEELKRLVNDDVIETVTGPTPWVSPIVTPPKPKDPDMVRICVDMRQANTAIQRERHITPTMDDVIHELNGATVFSKLDLTAGYHQLELHPDSRYITTFTTHLGLRRYKRLNFGISSAVEVFQNAICQTLQGITGVKNLSDDIIVYGKTQKDHDDSLRAVFQRLKDRGLTLNRKKFAAIQQASDPQDPTEVRSLLGMANYSARFIKDFASISAPPRELTKKDPPWHWNPAHARALQTIKDSLTSNTVMSYFDPAKDTELVVDASPVGLGAILYKKNRKGERHTIAYASRALSEDSTHKLKRKHWPLCGVVNTSICTCMATPSSWSLTTKL</sequence>
<reference evidence="1" key="1">
    <citation type="submission" date="2021-05" db="EMBL/GenBank/DDBJ databases">
        <authorList>
            <person name="Pan Q."/>
            <person name="Jouanno E."/>
            <person name="Zahm M."/>
            <person name="Klopp C."/>
            <person name="Cabau C."/>
            <person name="Louis A."/>
            <person name="Berthelot C."/>
            <person name="Parey E."/>
            <person name="Roest Crollius H."/>
            <person name="Montfort J."/>
            <person name="Robinson-Rechavi M."/>
            <person name="Bouchez O."/>
            <person name="Lampietro C."/>
            <person name="Lopez Roques C."/>
            <person name="Donnadieu C."/>
            <person name="Postlethwait J."/>
            <person name="Bobe J."/>
            <person name="Dillon D."/>
            <person name="Chandos A."/>
            <person name="von Hippel F."/>
            <person name="Guiguen Y."/>
        </authorList>
    </citation>
    <scope>NUCLEOTIDE SEQUENCE</scope>
    <source>
        <strain evidence="1">YG-Jan2019</strain>
    </source>
</reference>
<organism evidence="1 2">
    <name type="scientific">Dallia pectoralis</name>
    <name type="common">Alaska blackfish</name>
    <dbReference type="NCBI Taxonomy" id="75939"/>
    <lineage>
        <taxon>Eukaryota</taxon>
        <taxon>Metazoa</taxon>
        <taxon>Chordata</taxon>
        <taxon>Craniata</taxon>
        <taxon>Vertebrata</taxon>
        <taxon>Euteleostomi</taxon>
        <taxon>Actinopterygii</taxon>
        <taxon>Neopterygii</taxon>
        <taxon>Teleostei</taxon>
        <taxon>Protacanthopterygii</taxon>
        <taxon>Esociformes</taxon>
        <taxon>Umbridae</taxon>
        <taxon>Dallia</taxon>
    </lineage>
</organism>
<keyword evidence="2" id="KW-1185">Reference proteome</keyword>
<protein>
    <submittedName>
        <fullName evidence="1">Uncharacterized protein</fullName>
    </submittedName>
</protein>
<proteinExistence type="predicted"/>
<evidence type="ECO:0000313" key="1">
    <source>
        <dbReference type="EMBL" id="KAJ8001173.1"/>
    </source>
</evidence>
<comment type="caution">
    <text evidence="1">The sequence shown here is derived from an EMBL/GenBank/DDBJ whole genome shotgun (WGS) entry which is preliminary data.</text>
</comment>
<name>A0ACC2GC42_DALPE</name>
<accession>A0ACC2GC42</accession>
<dbReference type="Proteomes" id="UP001157502">
    <property type="component" value="Chromosome 15"/>
</dbReference>